<sequence length="51" mass="6128">MLKRKTFLKKKSTINNLNLSQRTARIRRLKQSKARRAARHVLQFVVQDICY</sequence>
<proteinExistence type="predicted"/>
<accession>A0A379B2M5</accession>
<organism evidence="1 2">
    <name type="scientific">[Pasteurella] mairii</name>
    <dbReference type="NCBI Taxonomy" id="757"/>
    <lineage>
        <taxon>Bacteria</taxon>
        <taxon>Pseudomonadati</taxon>
        <taxon>Pseudomonadota</taxon>
        <taxon>Gammaproteobacteria</taxon>
        <taxon>Pasteurellales</taxon>
        <taxon>Pasteurellaceae</taxon>
    </lineage>
</organism>
<evidence type="ECO:0000313" key="2">
    <source>
        <dbReference type="Proteomes" id="UP000254280"/>
    </source>
</evidence>
<evidence type="ECO:0000313" key="1">
    <source>
        <dbReference type="EMBL" id="SUB32508.1"/>
    </source>
</evidence>
<dbReference type="Proteomes" id="UP000254280">
    <property type="component" value="Unassembled WGS sequence"/>
</dbReference>
<dbReference type="AlphaFoldDB" id="A0A379B2M5"/>
<gene>
    <name evidence="1" type="ORF">NCTC10699_00088</name>
</gene>
<reference evidence="1 2" key="1">
    <citation type="submission" date="2018-06" db="EMBL/GenBank/DDBJ databases">
        <authorList>
            <consortium name="Pathogen Informatics"/>
            <person name="Doyle S."/>
        </authorList>
    </citation>
    <scope>NUCLEOTIDE SEQUENCE [LARGE SCALE GENOMIC DNA]</scope>
    <source>
        <strain evidence="1 2">NCTC10699</strain>
    </source>
</reference>
<keyword evidence="2" id="KW-1185">Reference proteome</keyword>
<name>A0A379B2M5_9PAST</name>
<dbReference type="EMBL" id="UGSS01000002">
    <property type="protein sequence ID" value="SUB32508.1"/>
    <property type="molecule type" value="Genomic_DNA"/>
</dbReference>
<protein>
    <submittedName>
        <fullName evidence="1">Uncharacterized protein</fullName>
    </submittedName>
</protein>